<dbReference type="PANTHER" id="PTHR34389:SF2">
    <property type="entry name" value="L-RHAMNOSE MUTAROTASE"/>
    <property type="match status" value="1"/>
</dbReference>
<dbReference type="Pfam" id="PF05336">
    <property type="entry name" value="rhaM"/>
    <property type="match status" value="1"/>
</dbReference>
<dbReference type="Gene3D" id="3.30.70.100">
    <property type="match status" value="1"/>
</dbReference>
<dbReference type="InterPro" id="IPR011008">
    <property type="entry name" value="Dimeric_a/b-barrel"/>
</dbReference>
<keyword evidence="2" id="KW-1185">Reference proteome</keyword>
<evidence type="ECO:0000313" key="2">
    <source>
        <dbReference type="Proteomes" id="UP001199106"/>
    </source>
</evidence>
<dbReference type="EMBL" id="JAANER010000009">
    <property type="protein sequence ID" value="KAG9186283.1"/>
    <property type="molecule type" value="Genomic_DNA"/>
</dbReference>
<dbReference type="SUPFAM" id="SSF54909">
    <property type="entry name" value="Dimeric alpha+beta barrel"/>
    <property type="match status" value="1"/>
</dbReference>
<accession>A0AAD4I5A4</accession>
<dbReference type="AlphaFoldDB" id="A0AAD4I5A4"/>
<dbReference type="GO" id="GO:0016857">
    <property type="term" value="F:racemase and epimerase activity, acting on carbohydrates and derivatives"/>
    <property type="evidence" value="ECO:0007669"/>
    <property type="project" value="InterPro"/>
</dbReference>
<gene>
    <name evidence="1" type="ORF">G6011_02839</name>
</gene>
<protein>
    <submittedName>
        <fullName evidence="1">Rhamnose mutarotase</fullName>
    </submittedName>
</protein>
<comment type="caution">
    <text evidence="1">The sequence shown here is derived from an EMBL/GenBank/DDBJ whole genome shotgun (WGS) entry which is preliminary data.</text>
</comment>
<sequence>MASSTTNQGPRRIGQWLYLRPECIDEYKKCHAAVWPEVLEQIKDSNIRDYSIFLSLSPRPTLFASFKYVGSAFDEDMARMAANKKVQEWWAMTDGMQESPVEGAQGSAQGPGWWGQTEEVFYVE</sequence>
<dbReference type="PANTHER" id="PTHR34389">
    <property type="entry name" value="L-RHAMNOSE MUTAROTASE"/>
    <property type="match status" value="1"/>
</dbReference>
<name>A0AAD4I5A4_9PLEO</name>
<reference evidence="1" key="1">
    <citation type="submission" date="2021-07" db="EMBL/GenBank/DDBJ databases">
        <title>Genome Resource of American Ginseng Black Spot Pathogen Alternaria panax.</title>
        <authorList>
            <person name="Qiu C."/>
            <person name="Wang W."/>
            <person name="Liu Z."/>
        </authorList>
    </citation>
    <scope>NUCLEOTIDE SEQUENCE</scope>
    <source>
        <strain evidence="1">BNCC115425</strain>
    </source>
</reference>
<evidence type="ECO:0000313" key="1">
    <source>
        <dbReference type="EMBL" id="KAG9186283.1"/>
    </source>
</evidence>
<dbReference type="InterPro" id="IPR008000">
    <property type="entry name" value="Rham/fucose_mutarotase"/>
</dbReference>
<organism evidence="1 2">
    <name type="scientific">Alternaria panax</name>
    <dbReference type="NCBI Taxonomy" id="48097"/>
    <lineage>
        <taxon>Eukaryota</taxon>
        <taxon>Fungi</taxon>
        <taxon>Dikarya</taxon>
        <taxon>Ascomycota</taxon>
        <taxon>Pezizomycotina</taxon>
        <taxon>Dothideomycetes</taxon>
        <taxon>Pleosporomycetidae</taxon>
        <taxon>Pleosporales</taxon>
        <taxon>Pleosporineae</taxon>
        <taxon>Pleosporaceae</taxon>
        <taxon>Alternaria</taxon>
        <taxon>Alternaria sect. Panax</taxon>
    </lineage>
</organism>
<dbReference type="Proteomes" id="UP001199106">
    <property type="component" value="Unassembled WGS sequence"/>
</dbReference>
<proteinExistence type="predicted"/>